<dbReference type="InterPro" id="IPR020864">
    <property type="entry name" value="MACPF"/>
</dbReference>
<keyword evidence="1" id="KW-0732">Signal</keyword>
<evidence type="ECO:0000313" key="3">
    <source>
        <dbReference type="EMBL" id="ELK06697.1"/>
    </source>
</evidence>
<evidence type="ECO:0000259" key="2">
    <source>
        <dbReference type="PROSITE" id="PS51412"/>
    </source>
</evidence>
<feature type="domain" description="MACPF" evidence="2">
    <location>
        <begin position="12"/>
        <end position="334"/>
    </location>
</feature>
<reference evidence="4" key="1">
    <citation type="journal article" date="2013" name="Science">
        <title>Comparative analysis of bat genomes provides insight into the evolution of flight and immunity.</title>
        <authorList>
            <person name="Zhang G."/>
            <person name="Cowled C."/>
            <person name="Shi Z."/>
            <person name="Huang Z."/>
            <person name="Bishop-Lilly K.A."/>
            <person name="Fang X."/>
            <person name="Wynne J.W."/>
            <person name="Xiong Z."/>
            <person name="Baker M.L."/>
            <person name="Zhao W."/>
            <person name="Tachedjian M."/>
            <person name="Zhu Y."/>
            <person name="Zhou P."/>
            <person name="Jiang X."/>
            <person name="Ng J."/>
            <person name="Yang L."/>
            <person name="Wu L."/>
            <person name="Xiao J."/>
            <person name="Feng Y."/>
            <person name="Chen Y."/>
            <person name="Sun X."/>
            <person name="Zhang Y."/>
            <person name="Marsh G.A."/>
            <person name="Crameri G."/>
            <person name="Broder C.C."/>
            <person name="Frey K.G."/>
            <person name="Wang L.F."/>
            <person name="Wang J."/>
        </authorList>
    </citation>
    <scope>NUCLEOTIDE SEQUENCE [LARGE SCALE GENOMIC DNA]</scope>
</reference>
<proteinExistence type="predicted"/>
<dbReference type="Proteomes" id="UP000010552">
    <property type="component" value="Unassembled WGS sequence"/>
</dbReference>
<dbReference type="PANTHER" id="PTHR31463">
    <property type="entry name" value="MACROPHAGE-EXPRESSED GENE 1 PROTEIN"/>
    <property type="match status" value="1"/>
</dbReference>
<evidence type="ECO:0000256" key="1">
    <source>
        <dbReference type="SAM" id="SignalP"/>
    </source>
</evidence>
<dbReference type="PANTHER" id="PTHR31463:SF5">
    <property type="entry name" value="MACROPHAGE-EXPRESSED GENE 1 PROTEIN"/>
    <property type="match status" value="1"/>
</dbReference>
<feature type="chain" id="PRO_5003968871" evidence="1">
    <location>
        <begin position="21"/>
        <end position="488"/>
    </location>
</feature>
<dbReference type="GO" id="GO:0002250">
    <property type="term" value="P:adaptive immune response"/>
    <property type="evidence" value="ECO:0007669"/>
    <property type="project" value="UniProtKB-KW"/>
</dbReference>
<keyword evidence="4" id="KW-1185">Reference proteome</keyword>
<protein>
    <submittedName>
        <fullName evidence="3">Macrophage-expressed protein 1 protein</fullName>
    </submittedName>
</protein>
<evidence type="ECO:0000313" key="4">
    <source>
        <dbReference type="Proteomes" id="UP000010552"/>
    </source>
</evidence>
<dbReference type="EMBL" id="KB030999">
    <property type="protein sequence ID" value="ELK06697.1"/>
    <property type="molecule type" value="Genomic_DNA"/>
</dbReference>
<feature type="signal peptide" evidence="1">
    <location>
        <begin position="1"/>
        <end position="20"/>
    </location>
</feature>
<dbReference type="InterPro" id="IPR039707">
    <property type="entry name" value="MPEG1"/>
</dbReference>
<dbReference type="eggNOG" id="ENOG502QRKR">
    <property type="taxonomic scope" value="Eukaryota"/>
</dbReference>
<dbReference type="Pfam" id="PF01823">
    <property type="entry name" value="MACPF"/>
    <property type="match status" value="1"/>
</dbReference>
<dbReference type="STRING" id="9402.L5K5R4"/>
<dbReference type="AlphaFoldDB" id="L5K5R4"/>
<dbReference type="GO" id="GO:0030670">
    <property type="term" value="C:phagocytic vesicle membrane"/>
    <property type="evidence" value="ECO:0007669"/>
    <property type="project" value="UniProtKB-SubCell"/>
</dbReference>
<dbReference type="SMART" id="SM00457">
    <property type="entry name" value="MACPF"/>
    <property type="match status" value="1"/>
</dbReference>
<sequence>MALCLAPLLLLLCAVCGGTGDKWEPGIQGCTQAPNVSVLGALPGSGWDNLRNVELGLVLWHNYSQCHTTHDGEYLIPDHVYVVPWRESVVELMDKWLSHTDTWAASINAEVSYLPMLNGKFSSDFQNVKKHDLEHETVTTRVQVRHNISSVKAPEIPNLHPAFWQHLVTISDHLENNETRKAEYLAEMLVLRFGTHVLTHVDVGASLVQEDQVKRALMSDKAIEKTSISLAASAVFFKVVNVGASASWQEQSQHFQDYRQSTLSPKTRSYGGSPFYPGITLQSWQDSIGKRLVAIGGSGLPLPTLIKPEALPEPAVHRVAGAMHAAISRYYAVNVHPGCLRRGSPDFNPQANVDDGSCDAGGRTNFSFGGVFQECEAVSGEDIENLCQNYHVANPLTGSTSCPASYTSSTLHRELKTSTQAHPECKRQCRSCNLFSECCDDVCTTRVVKSVVRLVTSWCVPAQTAMPVASGFLFGGLYSSGKPNPQWV</sequence>
<name>L5K5R4_PTEAL</name>
<gene>
    <name evidence="3" type="ORF">PAL_GLEAN10000448</name>
</gene>
<dbReference type="GO" id="GO:0045087">
    <property type="term" value="P:innate immune response"/>
    <property type="evidence" value="ECO:0007669"/>
    <property type="project" value="UniProtKB-KW"/>
</dbReference>
<dbReference type="InParanoid" id="L5K5R4"/>
<dbReference type="PROSITE" id="PS51412">
    <property type="entry name" value="MACPF_2"/>
    <property type="match status" value="1"/>
</dbReference>
<accession>L5K5R4</accession>
<organism evidence="3 4">
    <name type="scientific">Pteropus alecto</name>
    <name type="common">Black flying fox</name>
    <dbReference type="NCBI Taxonomy" id="9402"/>
    <lineage>
        <taxon>Eukaryota</taxon>
        <taxon>Metazoa</taxon>
        <taxon>Chordata</taxon>
        <taxon>Craniata</taxon>
        <taxon>Vertebrata</taxon>
        <taxon>Euteleostomi</taxon>
        <taxon>Mammalia</taxon>
        <taxon>Eutheria</taxon>
        <taxon>Laurasiatheria</taxon>
        <taxon>Chiroptera</taxon>
        <taxon>Yinpterochiroptera</taxon>
        <taxon>Pteropodoidea</taxon>
        <taxon>Pteropodidae</taxon>
        <taxon>Pteropodinae</taxon>
        <taxon>Pteropus</taxon>
    </lineage>
</organism>